<proteinExistence type="predicted"/>
<evidence type="ECO:0000313" key="2">
    <source>
        <dbReference type="Proteomes" id="UP000697998"/>
    </source>
</evidence>
<protein>
    <submittedName>
        <fullName evidence="1">Uncharacterized protein</fullName>
    </submittedName>
</protein>
<sequence length="74" mass="7855">MKPRPIGGDGLIGVAVEKVTLPGPSARQRDAKCASGGAQFLIGRRKWKPDPVHQFEACRVVDCGPKSRGQLGSD</sequence>
<comment type="caution">
    <text evidence="1">The sequence shown here is derived from an EMBL/GenBank/DDBJ whole genome shotgun (WGS) entry which is preliminary data.</text>
</comment>
<name>A0A935PWC4_9PROT</name>
<gene>
    <name evidence="1" type="ORF">IPJ27_02055</name>
</gene>
<evidence type="ECO:0000313" key="1">
    <source>
        <dbReference type="EMBL" id="MBK7673633.1"/>
    </source>
</evidence>
<dbReference type="AlphaFoldDB" id="A0A935PWC4"/>
<dbReference type="EMBL" id="JADJMH010000001">
    <property type="protein sequence ID" value="MBK7673633.1"/>
    <property type="molecule type" value="Genomic_DNA"/>
</dbReference>
<accession>A0A935PWC4</accession>
<reference evidence="1 2" key="1">
    <citation type="submission" date="2020-10" db="EMBL/GenBank/DDBJ databases">
        <title>Connecting structure to function with the recovery of over 1000 high-quality activated sludge metagenome-assembled genomes encoding full-length rRNA genes using long-read sequencing.</title>
        <authorList>
            <person name="Singleton C.M."/>
            <person name="Petriglieri F."/>
            <person name="Kristensen J.M."/>
            <person name="Kirkegaard R.H."/>
            <person name="Michaelsen T.Y."/>
            <person name="Andersen M.H."/>
            <person name="Karst S.M."/>
            <person name="Dueholm M.S."/>
            <person name="Nielsen P.H."/>
            <person name="Albertsen M."/>
        </authorList>
    </citation>
    <scope>NUCLEOTIDE SEQUENCE [LARGE SCALE GENOMIC DNA]</scope>
    <source>
        <strain evidence="1">EsbW_18-Q3-R4-48_BATAC.285</strain>
    </source>
</reference>
<dbReference type="Proteomes" id="UP000697998">
    <property type="component" value="Unassembled WGS sequence"/>
</dbReference>
<organism evidence="1 2">
    <name type="scientific">Candidatus Accumulibacter proximus</name>
    <dbReference type="NCBI Taxonomy" id="2954385"/>
    <lineage>
        <taxon>Bacteria</taxon>
        <taxon>Pseudomonadati</taxon>
        <taxon>Pseudomonadota</taxon>
        <taxon>Betaproteobacteria</taxon>
        <taxon>Candidatus Accumulibacter</taxon>
    </lineage>
</organism>